<keyword evidence="3" id="KW-0904">Protein phosphatase</keyword>
<accession>A0A538T134</accession>
<evidence type="ECO:0000313" key="6">
    <source>
        <dbReference type="EMBL" id="TMQ57333.1"/>
    </source>
</evidence>
<proteinExistence type="inferred from homology"/>
<keyword evidence="2" id="KW-0378">Hydrolase</keyword>
<dbReference type="EMBL" id="VBOW01000066">
    <property type="protein sequence ID" value="TMQ57333.1"/>
    <property type="molecule type" value="Genomic_DNA"/>
</dbReference>
<dbReference type="PANTHER" id="PTHR11717:SF31">
    <property type="entry name" value="LOW MOLECULAR WEIGHT PROTEIN-TYROSINE-PHOSPHATASE ETP-RELATED"/>
    <property type="match status" value="1"/>
</dbReference>
<dbReference type="SUPFAM" id="SSF52788">
    <property type="entry name" value="Phosphotyrosine protein phosphatases I"/>
    <property type="match status" value="1"/>
</dbReference>
<feature type="active site" description="Nucleophile" evidence="4">
    <location>
        <position position="8"/>
    </location>
</feature>
<protein>
    <submittedName>
        <fullName evidence="6">Low molecular weight protein arginine phosphatase</fullName>
    </submittedName>
</protein>
<evidence type="ECO:0000313" key="7">
    <source>
        <dbReference type="Proteomes" id="UP000316852"/>
    </source>
</evidence>
<dbReference type="Pfam" id="PF01451">
    <property type="entry name" value="LMWPc"/>
    <property type="match status" value="1"/>
</dbReference>
<evidence type="ECO:0000256" key="1">
    <source>
        <dbReference type="ARBA" id="ARBA00011063"/>
    </source>
</evidence>
<feature type="active site" evidence="4">
    <location>
        <position position="14"/>
    </location>
</feature>
<comment type="caution">
    <text evidence="6">The sequence shown here is derived from an EMBL/GenBank/DDBJ whole genome shotgun (WGS) entry which is preliminary data.</text>
</comment>
<gene>
    <name evidence="6" type="ORF">E6K76_10835</name>
</gene>
<name>A0A538T134_UNCEI</name>
<reference evidence="6 7" key="1">
    <citation type="journal article" date="2019" name="Nat. Microbiol.">
        <title>Mediterranean grassland soil C-N compound turnover is dependent on rainfall and depth, and is mediated by genomically divergent microorganisms.</title>
        <authorList>
            <person name="Diamond S."/>
            <person name="Andeer P.F."/>
            <person name="Li Z."/>
            <person name="Crits-Christoph A."/>
            <person name="Burstein D."/>
            <person name="Anantharaman K."/>
            <person name="Lane K.R."/>
            <person name="Thomas B.C."/>
            <person name="Pan C."/>
            <person name="Northen T.R."/>
            <person name="Banfield J.F."/>
        </authorList>
    </citation>
    <scope>NUCLEOTIDE SEQUENCE [LARGE SCALE GENOMIC DNA]</scope>
    <source>
        <strain evidence="6">WS_6</strain>
    </source>
</reference>
<dbReference type="GO" id="GO:0004725">
    <property type="term" value="F:protein tyrosine phosphatase activity"/>
    <property type="evidence" value="ECO:0007669"/>
    <property type="project" value="InterPro"/>
</dbReference>
<feature type="domain" description="Phosphotyrosine protein phosphatase I" evidence="5">
    <location>
        <begin position="2"/>
        <end position="151"/>
    </location>
</feature>
<organism evidence="6 7">
    <name type="scientific">Eiseniibacteriota bacterium</name>
    <dbReference type="NCBI Taxonomy" id="2212470"/>
    <lineage>
        <taxon>Bacteria</taxon>
        <taxon>Candidatus Eiseniibacteriota</taxon>
    </lineage>
</organism>
<dbReference type="InterPro" id="IPR050438">
    <property type="entry name" value="LMW_PTPase"/>
</dbReference>
<dbReference type="Proteomes" id="UP000316852">
    <property type="component" value="Unassembled WGS sequence"/>
</dbReference>
<evidence type="ECO:0000256" key="4">
    <source>
        <dbReference type="PIRSR" id="PIRSR617867-1"/>
    </source>
</evidence>
<comment type="similarity">
    <text evidence="1">Belongs to the low molecular weight phosphotyrosine protein phosphatase family.</text>
</comment>
<dbReference type="SMART" id="SM00226">
    <property type="entry name" value="LMWPc"/>
    <property type="match status" value="1"/>
</dbReference>
<dbReference type="InterPro" id="IPR036196">
    <property type="entry name" value="Ptyr_pPase_sf"/>
</dbReference>
<dbReference type="AlphaFoldDB" id="A0A538T134"/>
<dbReference type="InterPro" id="IPR023485">
    <property type="entry name" value="Ptyr_pPase"/>
</dbReference>
<dbReference type="InterPro" id="IPR017867">
    <property type="entry name" value="Tyr_phospatase_low_mol_wt"/>
</dbReference>
<dbReference type="PRINTS" id="PR00719">
    <property type="entry name" value="LMWPTPASE"/>
</dbReference>
<feature type="active site" description="Proton donor" evidence="4">
    <location>
        <position position="125"/>
    </location>
</feature>
<dbReference type="PANTHER" id="PTHR11717">
    <property type="entry name" value="LOW MOLECULAR WEIGHT PROTEIN TYROSINE PHOSPHATASE"/>
    <property type="match status" value="1"/>
</dbReference>
<evidence type="ECO:0000256" key="2">
    <source>
        <dbReference type="ARBA" id="ARBA00022801"/>
    </source>
</evidence>
<evidence type="ECO:0000259" key="5">
    <source>
        <dbReference type="SMART" id="SM00226"/>
    </source>
</evidence>
<dbReference type="Gene3D" id="3.40.50.2300">
    <property type="match status" value="1"/>
</dbReference>
<sequence>MYQVLVICTGNTCRSPMAEGILRSLLPKDLADVTRVVSAGTGATEGAPATHLAVEVCAAIGVDLSSHRSAPLTAGLIRASDLVLGMEPQHVEYARGLAPEAADRVHLITEKGAASANRAPEGVLDPMGGSADQYRDTFNRIRSHLLEWIPVIRESVERREGVRRSSGP</sequence>
<evidence type="ECO:0000256" key="3">
    <source>
        <dbReference type="ARBA" id="ARBA00022912"/>
    </source>
</evidence>